<dbReference type="Pfam" id="PF10031">
    <property type="entry name" value="DUF2273"/>
    <property type="match status" value="1"/>
</dbReference>
<dbReference type="EMBL" id="JAMDMM010000037">
    <property type="protein sequence ID" value="MCY9609333.1"/>
    <property type="molecule type" value="Genomic_DNA"/>
</dbReference>
<evidence type="ECO:0000313" key="5">
    <source>
        <dbReference type="Proteomes" id="UP000266177"/>
    </source>
</evidence>
<reference evidence="3 6" key="2">
    <citation type="submission" date="2019-07" db="EMBL/GenBank/DDBJ databases">
        <title>Paenibacillus thiaminolyticus NRRL B-4156.</title>
        <authorList>
            <person name="Hehnly C."/>
            <person name="Zhang L."/>
        </authorList>
    </citation>
    <scope>NUCLEOTIDE SEQUENCE [LARGE SCALE GENOMIC DNA]</scope>
    <source>
        <strain evidence="3 6">NRRL B-4156</strain>
    </source>
</reference>
<dbReference type="EMBL" id="CP041405">
    <property type="protein sequence ID" value="QDM43090.1"/>
    <property type="molecule type" value="Genomic_DNA"/>
</dbReference>
<organism evidence="4 5">
    <name type="scientific">Paenibacillus thiaminolyticus</name>
    <name type="common">Bacillus thiaminolyticus</name>
    <dbReference type="NCBI Taxonomy" id="49283"/>
    <lineage>
        <taxon>Bacteria</taxon>
        <taxon>Bacillati</taxon>
        <taxon>Bacillota</taxon>
        <taxon>Bacilli</taxon>
        <taxon>Bacillales</taxon>
        <taxon>Paenibacillaceae</taxon>
        <taxon>Paenibacillus</taxon>
    </lineage>
</organism>
<protein>
    <submittedName>
        <fullName evidence="4">DUF2273 domain-containing protein</fullName>
    </submittedName>
</protein>
<name>A0A378ZL30_PANTH</name>
<evidence type="ECO:0000313" key="4">
    <source>
        <dbReference type="EMBL" id="RJG24053.1"/>
    </source>
</evidence>
<proteinExistence type="predicted"/>
<evidence type="ECO:0000313" key="2">
    <source>
        <dbReference type="EMBL" id="MCY9609333.1"/>
    </source>
</evidence>
<keyword evidence="7" id="KW-1185">Reference proteome</keyword>
<evidence type="ECO:0000313" key="6">
    <source>
        <dbReference type="Proteomes" id="UP000315377"/>
    </source>
</evidence>
<dbReference type="Proteomes" id="UP001209276">
    <property type="component" value="Unassembled WGS sequence"/>
</dbReference>
<evidence type="ECO:0000256" key="1">
    <source>
        <dbReference type="SAM" id="Phobius"/>
    </source>
</evidence>
<dbReference type="GeneID" id="76995511"/>
<evidence type="ECO:0000313" key="3">
    <source>
        <dbReference type="EMBL" id="QDM43090.1"/>
    </source>
</evidence>
<feature type="transmembrane region" description="Helical" evidence="1">
    <location>
        <begin position="12"/>
        <end position="45"/>
    </location>
</feature>
<dbReference type="AlphaFoldDB" id="A0A378ZL30"/>
<accession>A0A378ZL30</accession>
<dbReference type="EMBL" id="QYZD01000008">
    <property type="protein sequence ID" value="RJG24053.1"/>
    <property type="molecule type" value="Genomic_DNA"/>
</dbReference>
<dbReference type="OrthoDB" id="1798631at2"/>
<evidence type="ECO:0000313" key="7">
    <source>
        <dbReference type="Proteomes" id="UP001209276"/>
    </source>
</evidence>
<sequence>MWNEWWESHRNRIIGIAAGIFFGVIYLIAGFWDMLFFALLVFIGYNVGRQQDLKLGPMFPWRRIGLWLSERFDRFK</sequence>
<dbReference type="RefSeq" id="WP_087442582.1">
    <property type="nucleotide sequence ID" value="NZ_CABMNB010000025.1"/>
</dbReference>
<dbReference type="Proteomes" id="UP000315377">
    <property type="component" value="Chromosome"/>
</dbReference>
<keyword evidence="1" id="KW-1133">Transmembrane helix</keyword>
<keyword evidence="1" id="KW-0472">Membrane</keyword>
<gene>
    <name evidence="4" type="ORF">DQX05_11495</name>
    <name evidence="3" type="ORF">FLT43_05915</name>
    <name evidence="2" type="ORF">M5W83_19480</name>
</gene>
<dbReference type="InterPro" id="IPR018730">
    <property type="entry name" value="DUF2273"/>
</dbReference>
<dbReference type="Proteomes" id="UP000266177">
    <property type="component" value="Unassembled WGS sequence"/>
</dbReference>
<reference evidence="2 7" key="3">
    <citation type="submission" date="2022-05" db="EMBL/GenBank/DDBJ databases">
        <title>Genome Sequencing of Bee-Associated Microbes.</title>
        <authorList>
            <person name="Dunlap C."/>
        </authorList>
    </citation>
    <scope>NUCLEOTIDE SEQUENCE [LARGE SCALE GENOMIC DNA]</scope>
    <source>
        <strain evidence="2 7">NRRL B-14613</strain>
    </source>
</reference>
<reference evidence="4 5" key="1">
    <citation type="submission" date="2018-09" db="EMBL/GenBank/DDBJ databases">
        <title>Paenibacillus SK2017-BO5.</title>
        <authorList>
            <person name="Piskunova J.V."/>
            <person name="Dubiley S.A."/>
            <person name="Severinov K.V."/>
        </authorList>
    </citation>
    <scope>NUCLEOTIDE SEQUENCE [LARGE SCALE GENOMIC DNA]</scope>
    <source>
        <strain evidence="4 5">BO5</strain>
    </source>
</reference>
<keyword evidence="1" id="KW-0812">Transmembrane</keyword>